<dbReference type="EMBL" id="BART01002027">
    <property type="protein sequence ID" value="GAG55474.1"/>
    <property type="molecule type" value="Genomic_DNA"/>
</dbReference>
<dbReference type="AlphaFoldDB" id="X0YHK0"/>
<reference evidence="1" key="1">
    <citation type="journal article" date="2014" name="Front. Microbiol.">
        <title>High frequency of phylogenetically diverse reductive dehalogenase-homologous genes in deep subseafloor sedimentary metagenomes.</title>
        <authorList>
            <person name="Kawai M."/>
            <person name="Futagami T."/>
            <person name="Toyoda A."/>
            <person name="Takaki Y."/>
            <person name="Nishi S."/>
            <person name="Hori S."/>
            <person name="Arai W."/>
            <person name="Tsubouchi T."/>
            <person name="Morono Y."/>
            <person name="Uchiyama I."/>
            <person name="Ito T."/>
            <person name="Fujiyama A."/>
            <person name="Inagaki F."/>
            <person name="Takami H."/>
        </authorList>
    </citation>
    <scope>NUCLEOTIDE SEQUENCE</scope>
    <source>
        <strain evidence="1">Expedition CK06-06</strain>
    </source>
</reference>
<feature type="non-terminal residue" evidence="1">
    <location>
        <position position="184"/>
    </location>
</feature>
<comment type="caution">
    <text evidence="1">The sequence shown here is derived from an EMBL/GenBank/DDBJ whole genome shotgun (WGS) entry which is preliminary data.</text>
</comment>
<protein>
    <submittedName>
        <fullName evidence="1">Uncharacterized protein</fullName>
    </submittedName>
</protein>
<proteinExistence type="predicted"/>
<accession>X0YHK0</accession>
<evidence type="ECO:0000313" key="1">
    <source>
        <dbReference type="EMBL" id="GAG55474.1"/>
    </source>
</evidence>
<sequence>MRKTSIFSYHAFGYNYFLLREGYKGERVREVSDSLLKGINEFFSRLEELDLQVTKMAAGDLSKLADELTDFPEDATVDDELAERVSEAIDKLDATLDAELQLRSAYIVTPKRFPLEHLLTSPKNLFASKVFQDLPAICQYDFSEAGRCIAFALPTATVFHLMRGTEGVLRWYYCSIVKRNRVKT</sequence>
<gene>
    <name evidence="1" type="ORF">S01H4_06529</name>
</gene>
<organism evidence="1">
    <name type="scientific">marine sediment metagenome</name>
    <dbReference type="NCBI Taxonomy" id="412755"/>
    <lineage>
        <taxon>unclassified sequences</taxon>
        <taxon>metagenomes</taxon>
        <taxon>ecological metagenomes</taxon>
    </lineage>
</organism>
<name>X0YHK0_9ZZZZ</name>